<evidence type="ECO:0000256" key="6">
    <source>
        <dbReference type="SAM" id="SignalP"/>
    </source>
</evidence>
<evidence type="ECO:0000256" key="1">
    <source>
        <dbReference type="ARBA" id="ARBA00022723"/>
    </source>
</evidence>
<dbReference type="RefSeq" id="WP_089678434.1">
    <property type="nucleotide sequence ID" value="NZ_FNFO01000001.1"/>
</dbReference>
<evidence type="ECO:0000256" key="2">
    <source>
        <dbReference type="ARBA" id="ARBA00023180"/>
    </source>
</evidence>
<dbReference type="Proteomes" id="UP000198510">
    <property type="component" value="Unassembled WGS sequence"/>
</dbReference>
<dbReference type="SMART" id="SM00656">
    <property type="entry name" value="Amb_all"/>
    <property type="match status" value="1"/>
</dbReference>
<feature type="signal peptide" evidence="6">
    <location>
        <begin position="1"/>
        <end position="24"/>
    </location>
</feature>
<evidence type="ECO:0000256" key="4">
    <source>
        <dbReference type="RuleBase" id="RU361173"/>
    </source>
</evidence>
<evidence type="ECO:0000313" key="8">
    <source>
        <dbReference type="EMBL" id="SDJ91908.1"/>
    </source>
</evidence>
<sequence length="450" mass="48776">MLHRTLFSAGALALLLLFSPALYAQPKAFPTAEGYGAAAKGGRGGKLLEVTNLHDHGPGSLRSAIEDPAPRTIIFDVSGTIELESPLDITQPFLTVAGQTAPGDGICLKNFPLHVANTHDVVIRAIRVRPGIASGLTGSELDGIEIRESQRVIIDHCTVSWTSDESMNTWHGSEDITLQWCMIAEPLHHSVHEKGAHGYGASLGGKRATYHHNLFAHATARNPSVAGNADFMTELMDFRNNVVFNWQHRSCDGKPGSINFVNNYYKPGPATQADVRHRLVRVENADVYGFTPVWYIAGNALDGNSTISKDNWNGGIDLGDGVSKAKNTRDTPFATQPLPTESAEEAYKSVLAHVGVCAPGRDAHERRIIAEVTSGKPQHGNGIIDRVEQGGGWPTLTSTTPPADRDHDGMPDAWERKHKLNPNDPADGNQDANGDGYTNLEEYLNSFFTR</sequence>
<keyword evidence="2" id="KW-0325">Glycoprotein</keyword>
<keyword evidence="3 4" id="KW-0456">Lyase</keyword>
<feature type="chain" id="PRO_5011563461" evidence="6">
    <location>
        <begin position="25"/>
        <end position="450"/>
    </location>
</feature>
<protein>
    <submittedName>
        <fullName evidence="8">Pectate lyase</fullName>
    </submittedName>
</protein>
<proteinExistence type="inferred from homology"/>
<evidence type="ECO:0000259" key="7">
    <source>
        <dbReference type="SMART" id="SM00656"/>
    </source>
</evidence>
<dbReference type="Pfam" id="PF00544">
    <property type="entry name" value="Pectate_lyase_4"/>
    <property type="match status" value="1"/>
</dbReference>
<reference evidence="8 9" key="1">
    <citation type="submission" date="2016-10" db="EMBL/GenBank/DDBJ databases">
        <authorList>
            <person name="de Groot N.N."/>
        </authorList>
    </citation>
    <scope>NUCLEOTIDE SEQUENCE [LARGE SCALE GENOMIC DNA]</scope>
    <source>
        <strain evidence="8 9">DSM 25186</strain>
    </source>
</reference>
<comment type="similarity">
    <text evidence="4">Belongs to the polysaccharide lyase 1 family.</text>
</comment>
<dbReference type="STRING" id="1075417.SAMN05421823_101421"/>
<evidence type="ECO:0000256" key="3">
    <source>
        <dbReference type="ARBA" id="ARBA00023239"/>
    </source>
</evidence>
<dbReference type="Gene3D" id="2.160.20.10">
    <property type="entry name" value="Single-stranded right-handed beta-helix, Pectin lyase-like"/>
    <property type="match status" value="1"/>
</dbReference>
<dbReference type="SUPFAM" id="SSF51126">
    <property type="entry name" value="Pectin lyase-like"/>
    <property type="match status" value="1"/>
</dbReference>
<keyword evidence="6" id="KW-0732">Signal</keyword>
<accession>A0A1G8XMY3</accession>
<dbReference type="InterPro" id="IPR012334">
    <property type="entry name" value="Pectin_lyas_fold"/>
</dbReference>
<dbReference type="GO" id="GO:0000272">
    <property type="term" value="P:polysaccharide catabolic process"/>
    <property type="evidence" value="ECO:0007669"/>
    <property type="project" value="UniProtKB-KW"/>
</dbReference>
<dbReference type="InterPro" id="IPR052063">
    <property type="entry name" value="Polysaccharide_Lyase_1"/>
</dbReference>
<dbReference type="InterPro" id="IPR011050">
    <property type="entry name" value="Pectin_lyase_fold/virulence"/>
</dbReference>
<dbReference type="InterPro" id="IPR002022">
    <property type="entry name" value="Pec_lyase"/>
</dbReference>
<evidence type="ECO:0000313" key="9">
    <source>
        <dbReference type="Proteomes" id="UP000198510"/>
    </source>
</evidence>
<dbReference type="OrthoDB" id="8737820at2"/>
<dbReference type="PANTHER" id="PTHR42970">
    <property type="entry name" value="PECTATE LYASE C-RELATED"/>
    <property type="match status" value="1"/>
</dbReference>
<dbReference type="GO" id="GO:0005576">
    <property type="term" value="C:extracellular region"/>
    <property type="evidence" value="ECO:0007669"/>
    <property type="project" value="UniProtKB-SubCell"/>
</dbReference>
<keyword evidence="4" id="KW-0964">Secreted</keyword>
<keyword evidence="1" id="KW-0479">Metal-binding</keyword>
<dbReference type="PANTHER" id="PTHR42970:SF1">
    <property type="entry name" value="PECTATE LYASE C-RELATED"/>
    <property type="match status" value="1"/>
</dbReference>
<organism evidence="8 9">
    <name type="scientific">Catalinimonas alkaloidigena</name>
    <dbReference type="NCBI Taxonomy" id="1075417"/>
    <lineage>
        <taxon>Bacteria</taxon>
        <taxon>Pseudomonadati</taxon>
        <taxon>Bacteroidota</taxon>
        <taxon>Cytophagia</taxon>
        <taxon>Cytophagales</taxon>
        <taxon>Catalimonadaceae</taxon>
        <taxon>Catalinimonas</taxon>
    </lineage>
</organism>
<feature type="region of interest" description="Disordered" evidence="5">
    <location>
        <begin position="375"/>
        <end position="438"/>
    </location>
</feature>
<keyword evidence="9" id="KW-1185">Reference proteome</keyword>
<gene>
    <name evidence="8" type="ORF">SAMN05421823_101421</name>
</gene>
<dbReference type="AlphaFoldDB" id="A0A1G8XMY3"/>
<dbReference type="GO" id="GO:0046872">
    <property type="term" value="F:metal ion binding"/>
    <property type="evidence" value="ECO:0007669"/>
    <property type="project" value="UniProtKB-KW"/>
</dbReference>
<keyword evidence="4" id="KW-0624">Polysaccharide degradation</keyword>
<feature type="domain" description="Pectate lyase" evidence="7">
    <location>
        <begin position="62"/>
        <end position="271"/>
    </location>
</feature>
<keyword evidence="4" id="KW-0119">Carbohydrate metabolism</keyword>
<dbReference type="EMBL" id="FNFO01000001">
    <property type="protein sequence ID" value="SDJ91908.1"/>
    <property type="molecule type" value="Genomic_DNA"/>
</dbReference>
<dbReference type="GO" id="GO:0016829">
    <property type="term" value="F:lyase activity"/>
    <property type="evidence" value="ECO:0007669"/>
    <property type="project" value="UniProtKB-KW"/>
</dbReference>
<name>A0A1G8XMY3_9BACT</name>
<feature type="compositionally biased region" description="Basic and acidic residues" evidence="5">
    <location>
        <begin position="403"/>
        <end position="415"/>
    </location>
</feature>
<evidence type="ECO:0000256" key="5">
    <source>
        <dbReference type="SAM" id="MobiDB-lite"/>
    </source>
</evidence>
<comment type="subcellular location">
    <subcellularLocation>
        <location evidence="4">Secreted</location>
    </subcellularLocation>
</comment>